<dbReference type="PROSITE" id="PS00719">
    <property type="entry name" value="GLYCOSYL_HYDROL_F2_1"/>
    <property type="match status" value="1"/>
</dbReference>
<dbReference type="GO" id="GO:0009341">
    <property type="term" value="C:beta-galactosidase complex"/>
    <property type="evidence" value="ECO:0007669"/>
    <property type="project" value="InterPro"/>
</dbReference>
<dbReference type="EMBL" id="JATAAI010000021">
    <property type="protein sequence ID" value="KAK1738285.1"/>
    <property type="molecule type" value="Genomic_DNA"/>
</dbReference>
<dbReference type="Pfam" id="PF02836">
    <property type="entry name" value="Glyco_hydro_2_C"/>
    <property type="match status" value="1"/>
</dbReference>
<dbReference type="Gene3D" id="2.60.40.10">
    <property type="entry name" value="Immunoglobulins"/>
    <property type="match status" value="1"/>
</dbReference>
<dbReference type="EC" id="3.2.1.23" evidence="3"/>
<dbReference type="InterPro" id="IPR008979">
    <property type="entry name" value="Galactose-bd-like_sf"/>
</dbReference>
<dbReference type="InterPro" id="IPR006104">
    <property type="entry name" value="Glyco_hydro_2_N"/>
</dbReference>
<evidence type="ECO:0000256" key="1">
    <source>
        <dbReference type="ARBA" id="ARBA00001412"/>
    </source>
</evidence>
<dbReference type="InterPro" id="IPR004199">
    <property type="entry name" value="B-gal_small/dom_5"/>
</dbReference>
<dbReference type="InterPro" id="IPR006101">
    <property type="entry name" value="Glyco_hydro_2"/>
</dbReference>
<dbReference type="Proteomes" id="UP001224775">
    <property type="component" value="Unassembled WGS sequence"/>
</dbReference>
<dbReference type="InterPro" id="IPR023230">
    <property type="entry name" value="Glyco_hydro_2_CS"/>
</dbReference>
<dbReference type="GO" id="GO:0004565">
    <property type="term" value="F:beta-galactosidase activity"/>
    <property type="evidence" value="ECO:0007669"/>
    <property type="project" value="UniProtKB-EC"/>
</dbReference>
<dbReference type="PANTHER" id="PTHR46323">
    <property type="entry name" value="BETA-GALACTOSIDASE"/>
    <property type="match status" value="1"/>
</dbReference>
<evidence type="ECO:0000313" key="9">
    <source>
        <dbReference type="EMBL" id="KAK1738285.1"/>
    </source>
</evidence>
<keyword evidence="4 9" id="KW-0378">Hydrolase</keyword>
<evidence type="ECO:0000256" key="4">
    <source>
        <dbReference type="ARBA" id="ARBA00022801"/>
    </source>
</evidence>
<protein>
    <recommendedName>
        <fullName evidence="3">beta-galactosidase</fullName>
        <ecNumber evidence="3">3.2.1.23</ecNumber>
    </recommendedName>
    <alternativeName>
        <fullName evidence="6">Lactase</fullName>
    </alternativeName>
</protein>
<evidence type="ECO:0000313" key="10">
    <source>
        <dbReference type="Proteomes" id="UP001224775"/>
    </source>
</evidence>
<name>A0AAD9DA51_9STRA</name>
<feature type="domain" description="Beta galactosidase small chain/" evidence="8">
    <location>
        <begin position="966"/>
        <end position="1285"/>
    </location>
</feature>
<dbReference type="Pfam" id="PF02837">
    <property type="entry name" value="Glyco_hydro_2_N"/>
    <property type="match status" value="1"/>
</dbReference>
<dbReference type="GO" id="GO:0030246">
    <property type="term" value="F:carbohydrate binding"/>
    <property type="evidence" value="ECO:0007669"/>
    <property type="project" value="InterPro"/>
</dbReference>
<comment type="similarity">
    <text evidence="2">Belongs to the glycosyl hydrolase 2 family.</text>
</comment>
<dbReference type="Gene3D" id="3.20.20.80">
    <property type="entry name" value="Glycosidases"/>
    <property type="match status" value="1"/>
</dbReference>
<keyword evidence="5 9" id="KW-0326">Glycosidase</keyword>
<comment type="caution">
    <text evidence="9">The sequence shown here is derived from an EMBL/GenBank/DDBJ whole genome shotgun (WGS) entry which is preliminary data.</text>
</comment>
<dbReference type="InterPro" id="IPR006103">
    <property type="entry name" value="Glyco_hydro_2_cat"/>
</dbReference>
<reference evidence="9" key="1">
    <citation type="submission" date="2023-06" db="EMBL/GenBank/DDBJ databases">
        <title>Survivors Of The Sea: Transcriptome response of Skeletonema marinoi to long-term dormancy.</title>
        <authorList>
            <person name="Pinder M.I.M."/>
            <person name="Kourtchenko O."/>
            <person name="Robertson E.K."/>
            <person name="Larsson T."/>
            <person name="Maumus F."/>
            <person name="Osuna-Cruz C.M."/>
            <person name="Vancaester E."/>
            <person name="Stenow R."/>
            <person name="Vandepoele K."/>
            <person name="Ploug H."/>
            <person name="Bruchert V."/>
            <person name="Godhe A."/>
            <person name="Topel M."/>
        </authorList>
    </citation>
    <scope>NUCLEOTIDE SEQUENCE</scope>
    <source>
        <strain evidence="9">R05AC</strain>
    </source>
</reference>
<dbReference type="FunFam" id="3.20.20.80:FF:000018">
    <property type="entry name" value="Beta-galactosidase"/>
    <property type="match status" value="1"/>
</dbReference>
<dbReference type="SUPFAM" id="SSF51445">
    <property type="entry name" value="(Trans)glycosidases"/>
    <property type="match status" value="1"/>
</dbReference>
<dbReference type="InterPro" id="IPR011013">
    <property type="entry name" value="Gal_mutarotase_sf_dom"/>
</dbReference>
<feature type="signal peptide" evidence="7">
    <location>
        <begin position="1"/>
        <end position="21"/>
    </location>
</feature>
<dbReference type="SUPFAM" id="SSF49303">
    <property type="entry name" value="beta-Galactosidase/glucuronidase domain"/>
    <property type="match status" value="2"/>
</dbReference>
<feature type="chain" id="PRO_5042277779" description="beta-galactosidase" evidence="7">
    <location>
        <begin position="22"/>
        <end position="1291"/>
    </location>
</feature>
<dbReference type="InterPro" id="IPR014718">
    <property type="entry name" value="GH-type_carb-bd"/>
</dbReference>
<evidence type="ECO:0000256" key="6">
    <source>
        <dbReference type="ARBA" id="ARBA00032230"/>
    </source>
</evidence>
<dbReference type="InterPro" id="IPR036156">
    <property type="entry name" value="Beta-gal/glucu_dom_sf"/>
</dbReference>
<accession>A0AAD9DA51</accession>
<dbReference type="SUPFAM" id="SSF49785">
    <property type="entry name" value="Galactose-binding domain-like"/>
    <property type="match status" value="1"/>
</dbReference>
<evidence type="ECO:0000256" key="7">
    <source>
        <dbReference type="SAM" id="SignalP"/>
    </source>
</evidence>
<sequence length="1291" mass="145409">MVMLLNLNACLSNSSCAAASAASTVSNDTGGGPPTTNHRPNIWENPTVTGLNRLHPHSRNVRAMSIAYEKRLQVKARDGEAENNEVSINSNPCICLDSSSLEQTTFVTSSKGWQFRLFPTPNCIPLNYILPCTNLTDEELNMCEQFIRVPSNWTLTPSHKYKPTTTSTEEYNCCCNMHDPPRYTNVQMPFHTLYPHVPKDDNPTGLYRLDFTLSDGREVWLGNSNSKRRVILHLGGVESCHFIYLNGNFVGMSKDSKLSSEYDITSMIHCSNDSDDNTRTCTTTNENTLVIIATKWSDASFLEQQDHWRGMGGIHRSIFVYSTLEEAFVEDIFCKANLLQAVSGAATDDDCDGGEDFPSRWKGRIDVQARIGRGWNERVEGRNIYYNEEIPYTVSKQYQDFDDVVVEYKMLFQLYDPDNSPVFDEALDVTATKDNPLMKDVHRRFNLLSFSADVPGNVQAWCDESPTLYRLEATLVQQQRENNTASKDAVVVDTFECKIGFRSIEIRDRQLLINGQPILIKGVNRHDHSPTGGKAVTLDEIRQDLMLMKEYNFNAIRTAHYPNDPYLYDLADELGLYVVDEANIECHGHYDFICREHSFTAAMLDRVQRMVIRDQNHPSIIGWSLGNEAGFAFNHTMLYGWIKGYDNSRFVQYEGAHRPEWGQDPHNYERKDAGMGTDVVCPMYPTIDEITEWADEIAPRINETRPFIMCEYAHAMGNSSGSLADYWKVIKEKEGLQGGFIWDWIDQGLLEVDADGKSYFAYGGDYGETPNDANFNINGMISPDRKPHPAMIEFKKIAQPVDFSFKLHADRNEFTIRVTNQRYLSSLDDLQWKWTLKMDGFDLEEGTCSFPKLMKPKTEEDAIVSTLKDAFDRHSLDTVIQLGTAEVHLDIAVFCVGGATRQGRIKSVSELQDYPEVASEQFALCTRSTGIAVHSLPETFHQRPGKQKLSEEDSKFTLSSNCCRATLYEGSTSFEYALDSKTVVFGIRPNLFRAPTDNDAVKQNGDQFNDPSKPLGNWLRLGLDCVCLDEVVTSGSLSSSSITSNATIYGQPGNQSYPGIALAEKLLSSVGEEELNRKVHLGSYKQTIKIDDKGIMYVEVLFDLNESLTDLPRVGIELAVPSELKEMMFFADGPGENYSDRSYSSHAGVYEDSISDSSTYVVPQEQSNRMNMRWLVLAEPNGRGKLQVPKFSEDIKSTFRGAVSDRQGAMIASTSDEMPQFTVSRHTDVSLFSARHVKELKDDQDRIFIRIDAAQRGLGSGSCGPQTLEQYKVNGGKYSLSFCIKPFGYYS</sequence>
<dbReference type="SMART" id="SM01038">
    <property type="entry name" value="Bgal_small_N"/>
    <property type="match status" value="1"/>
</dbReference>
<dbReference type="Gene3D" id="2.60.120.260">
    <property type="entry name" value="Galactose-binding domain-like"/>
    <property type="match status" value="1"/>
</dbReference>
<dbReference type="SUPFAM" id="SSF74650">
    <property type="entry name" value="Galactose mutarotase-like"/>
    <property type="match status" value="1"/>
</dbReference>
<dbReference type="InterPro" id="IPR013783">
    <property type="entry name" value="Ig-like_fold"/>
</dbReference>
<dbReference type="GO" id="GO:0005990">
    <property type="term" value="P:lactose catabolic process"/>
    <property type="evidence" value="ECO:0007669"/>
    <property type="project" value="TreeGrafter"/>
</dbReference>
<evidence type="ECO:0000256" key="2">
    <source>
        <dbReference type="ARBA" id="ARBA00007401"/>
    </source>
</evidence>
<proteinExistence type="inferred from homology"/>
<keyword evidence="10" id="KW-1185">Reference proteome</keyword>
<gene>
    <name evidence="9" type="ORF">QTG54_010954</name>
</gene>
<evidence type="ECO:0000259" key="8">
    <source>
        <dbReference type="SMART" id="SM01038"/>
    </source>
</evidence>
<evidence type="ECO:0000256" key="5">
    <source>
        <dbReference type="ARBA" id="ARBA00023295"/>
    </source>
</evidence>
<evidence type="ECO:0000256" key="3">
    <source>
        <dbReference type="ARBA" id="ARBA00012756"/>
    </source>
</evidence>
<comment type="catalytic activity">
    <reaction evidence="1">
        <text>Hydrolysis of terminal non-reducing beta-D-galactose residues in beta-D-galactosides.</text>
        <dbReference type="EC" id="3.2.1.23"/>
    </reaction>
</comment>
<dbReference type="Gene3D" id="2.70.98.10">
    <property type="match status" value="1"/>
</dbReference>
<dbReference type="PRINTS" id="PR00132">
    <property type="entry name" value="GLHYDRLASE2"/>
</dbReference>
<dbReference type="InterPro" id="IPR050347">
    <property type="entry name" value="Bact_Beta-galactosidase"/>
</dbReference>
<organism evidence="9 10">
    <name type="scientific">Skeletonema marinoi</name>
    <dbReference type="NCBI Taxonomy" id="267567"/>
    <lineage>
        <taxon>Eukaryota</taxon>
        <taxon>Sar</taxon>
        <taxon>Stramenopiles</taxon>
        <taxon>Ochrophyta</taxon>
        <taxon>Bacillariophyta</taxon>
        <taxon>Coscinodiscophyceae</taxon>
        <taxon>Thalassiosirophycidae</taxon>
        <taxon>Thalassiosirales</taxon>
        <taxon>Skeletonemataceae</taxon>
        <taxon>Skeletonema</taxon>
        <taxon>Skeletonema marinoi-dohrnii complex</taxon>
    </lineage>
</organism>
<dbReference type="PANTHER" id="PTHR46323:SF2">
    <property type="entry name" value="BETA-GALACTOSIDASE"/>
    <property type="match status" value="1"/>
</dbReference>
<keyword evidence="7" id="KW-0732">Signal</keyword>
<dbReference type="InterPro" id="IPR017853">
    <property type="entry name" value="GH"/>
</dbReference>
<dbReference type="Pfam" id="PF02929">
    <property type="entry name" value="Bgal_small_N"/>
    <property type="match status" value="1"/>
</dbReference>